<keyword evidence="2" id="KW-1185">Reference proteome</keyword>
<dbReference type="Pfam" id="PF02515">
    <property type="entry name" value="CoA_transf_3"/>
    <property type="match status" value="1"/>
</dbReference>
<dbReference type="InterPro" id="IPR044855">
    <property type="entry name" value="CoA-Trfase_III_dom3_sf"/>
</dbReference>
<dbReference type="Gene3D" id="3.30.1540.10">
    <property type="entry name" value="formyl-coa transferase, domain 3"/>
    <property type="match status" value="1"/>
</dbReference>
<proteinExistence type="predicted"/>
<dbReference type="Proteomes" id="UP000400924">
    <property type="component" value="Unassembled WGS sequence"/>
</dbReference>
<dbReference type="Gene3D" id="3.40.50.10540">
    <property type="entry name" value="Crotonobetainyl-coa:carnitine coa-transferase, domain 1"/>
    <property type="match status" value="1"/>
</dbReference>
<dbReference type="InterPro" id="IPR023606">
    <property type="entry name" value="CoA-Trfase_III_dom_1_sf"/>
</dbReference>
<dbReference type="SUPFAM" id="SSF89796">
    <property type="entry name" value="CoA-transferase family III (CaiB/BaiF)"/>
    <property type="match status" value="1"/>
</dbReference>
<dbReference type="PANTHER" id="PTHR48228:SF5">
    <property type="entry name" value="ALPHA-METHYLACYL-COA RACEMASE"/>
    <property type="match status" value="1"/>
</dbReference>
<dbReference type="OrthoDB" id="9797653at2"/>
<dbReference type="RefSeq" id="WP_152772564.1">
    <property type="nucleotide sequence ID" value="NZ_VJZC01000117.1"/>
</dbReference>
<reference evidence="1 2" key="1">
    <citation type="submission" date="2019-07" db="EMBL/GenBank/DDBJ databases">
        <title>New species of Amycolatopsis and Streptomyces.</title>
        <authorList>
            <person name="Duangmal K."/>
            <person name="Teo W.F.A."/>
            <person name="Lipun K."/>
        </authorList>
    </citation>
    <scope>NUCLEOTIDE SEQUENCE [LARGE SCALE GENOMIC DNA]</scope>
    <source>
        <strain evidence="1 2">NBRC 106415</strain>
    </source>
</reference>
<evidence type="ECO:0000313" key="1">
    <source>
        <dbReference type="EMBL" id="MPY59050.1"/>
    </source>
</evidence>
<name>A0A5N8XHU6_9ACTN</name>
<dbReference type="AlphaFoldDB" id="A0A5N8XHU6"/>
<organism evidence="1 2">
    <name type="scientific">Streptomyces spongiae</name>
    <dbReference type="NCBI Taxonomy" id="565072"/>
    <lineage>
        <taxon>Bacteria</taxon>
        <taxon>Bacillati</taxon>
        <taxon>Actinomycetota</taxon>
        <taxon>Actinomycetes</taxon>
        <taxon>Kitasatosporales</taxon>
        <taxon>Streptomycetaceae</taxon>
        <taxon>Streptomyces</taxon>
    </lineage>
</organism>
<comment type="caution">
    <text evidence="1">The sequence shown here is derived from an EMBL/GenBank/DDBJ whole genome shotgun (WGS) entry which is preliminary data.</text>
</comment>
<dbReference type="GO" id="GO:0016740">
    <property type="term" value="F:transferase activity"/>
    <property type="evidence" value="ECO:0007669"/>
    <property type="project" value="UniProtKB-KW"/>
</dbReference>
<dbReference type="PANTHER" id="PTHR48228">
    <property type="entry name" value="SUCCINYL-COA--D-CITRAMALATE COA-TRANSFERASE"/>
    <property type="match status" value="1"/>
</dbReference>
<evidence type="ECO:0000313" key="2">
    <source>
        <dbReference type="Proteomes" id="UP000400924"/>
    </source>
</evidence>
<dbReference type="InterPro" id="IPR050509">
    <property type="entry name" value="CoA-transferase_III"/>
</dbReference>
<dbReference type="InterPro" id="IPR003673">
    <property type="entry name" value="CoA-Trfase_fam_III"/>
</dbReference>
<sequence>MTAGPLAGLRVVEFAGIGPGPHAAMLLADLGAEVIRLQRDSNDDSPDGITTQDVIVRRGRLTVPTDLKDPDDLAFVRRLLSMADVAIEGYRPGVLERLGLGPADLLEDNPRLVVARLTGWGQDGPEAHVAGHDLNYLAATGVLDAIGRPGQMPVPPLNLVADFGGGSMFALFGILSAIVERERSGRGQVIDVSMAEGTLTLSAMVWSWRAAGRWPGSRGTNILDGGAPFYDTYPCSDGGLMAIGALEPKFFDLALKGLGLDPRELPAQYDRAGWPRLRRAIATAFASRTRAEWAAVFEGSDACVTPVLSFDEAVDHPHLAHRSAFVSVGGLTQPAASPRFSRTPPPAPAPETFGELEDVVDRWAAADTSANGVRAS</sequence>
<protein>
    <submittedName>
        <fullName evidence="1">CoA transferase</fullName>
    </submittedName>
</protein>
<dbReference type="EMBL" id="VJZC01000117">
    <property type="protein sequence ID" value="MPY59050.1"/>
    <property type="molecule type" value="Genomic_DNA"/>
</dbReference>
<keyword evidence="1" id="KW-0808">Transferase</keyword>
<accession>A0A5N8XHU6</accession>
<gene>
    <name evidence="1" type="ORF">FNH08_18305</name>
</gene>